<evidence type="ECO:0000256" key="1">
    <source>
        <dbReference type="ARBA" id="ARBA00004251"/>
    </source>
</evidence>
<evidence type="ECO:0000256" key="11">
    <source>
        <dbReference type="ARBA" id="ARBA00023157"/>
    </source>
</evidence>
<keyword evidence="8" id="KW-0965">Cell junction</keyword>
<dbReference type="GO" id="GO:0010497">
    <property type="term" value="P:plasmodesmata-mediated intercellular transport"/>
    <property type="evidence" value="ECO:0007669"/>
    <property type="project" value="TreeGrafter"/>
</dbReference>
<evidence type="ECO:0000256" key="13">
    <source>
        <dbReference type="ARBA" id="ARBA00038393"/>
    </source>
</evidence>
<dbReference type="GO" id="GO:0046739">
    <property type="term" value="P:transport of virus in multicellular host"/>
    <property type="evidence" value="ECO:0007669"/>
    <property type="project" value="UniProtKB-ARBA"/>
</dbReference>
<keyword evidence="4" id="KW-0945">Host-virus interaction</keyword>
<dbReference type="FunFam" id="3.30.430.20:FF:000001">
    <property type="entry name" value="cysteine-rich repeat secretory protein 3"/>
    <property type="match status" value="1"/>
</dbReference>
<evidence type="ECO:0000256" key="6">
    <source>
        <dbReference type="ARBA" id="ARBA00022729"/>
    </source>
</evidence>
<dbReference type="FunFam" id="3.30.430.20:FF:000008">
    <property type="entry name" value="cysteine-rich repeat secretory protein 3"/>
    <property type="match status" value="1"/>
</dbReference>
<keyword evidence="9 14" id="KW-1133">Transmembrane helix</keyword>
<dbReference type="CDD" id="cd23509">
    <property type="entry name" value="Gnk2-like"/>
    <property type="match status" value="2"/>
</dbReference>
<evidence type="ECO:0000256" key="7">
    <source>
        <dbReference type="ARBA" id="ARBA00022737"/>
    </source>
</evidence>
<evidence type="ECO:0000256" key="8">
    <source>
        <dbReference type="ARBA" id="ARBA00022949"/>
    </source>
</evidence>
<evidence type="ECO:0000256" key="5">
    <source>
        <dbReference type="ARBA" id="ARBA00022692"/>
    </source>
</evidence>
<dbReference type="GO" id="GO:0005886">
    <property type="term" value="C:plasma membrane"/>
    <property type="evidence" value="ECO:0007669"/>
    <property type="project" value="UniProtKB-SubCell"/>
</dbReference>
<evidence type="ECO:0000313" key="18">
    <source>
        <dbReference type="Proteomes" id="UP001359559"/>
    </source>
</evidence>
<protein>
    <recommendedName>
        <fullName evidence="16">Gnk2-homologous domain-containing protein</fullName>
    </recommendedName>
</protein>
<keyword evidence="6 15" id="KW-0732">Signal</keyword>
<proteinExistence type="inferred from homology"/>
<keyword evidence="18" id="KW-1185">Reference proteome</keyword>
<feature type="chain" id="PRO_5042951968" description="Gnk2-homologous domain-containing protein" evidence="15">
    <location>
        <begin position="29"/>
        <end position="425"/>
    </location>
</feature>
<name>A0AAN9FSZ4_CLITE</name>
<dbReference type="Proteomes" id="UP001359559">
    <property type="component" value="Unassembled WGS sequence"/>
</dbReference>
<dbReference type="InterPro" id="IPR002902">
    <property type="entry name" value="GNK2"/>
</dbReference>
<evidence type="ECO:0000256" key="2">
    <source>
        <dbReference type="ARBA" id="ARBA00022448"/>
    </source>
</evidence>
<dbReference type="InterPro" id="IPR038408">
    <property type="entry name" value="GNK2_sf"/>
</dbReference>
<evidence type="ECO:0000313" key="17">
    <source>
        <dbReference type="EMBL" id="KAK7278518.1"/>
    </source>
</evidence>
<dbReference type="AlphaFoldDB" id="A0AAN9FSZ4"/>
<sequence>MGFPRKSLFLLLFLVLFTNLGPPQHAESASSDYTTLVYKGCSKETFTDPNGVYSQALSALFGSLVSQSTKVKFFKATSGSGQTSMTGLFQCRGDLTNSDCYNCVSRLPVLSDKLCGKTIAARIQLLGCYMLYEVAGFEQISGMQILYKTCGGATAAGRGFEERRDTAFSVMENGVMSAHGFYATSYQSLYVMGQCEGDVGDSDCGECVKSAVQRAQVECGSSISGQVYLHKCFISYSYYPNGVPGRHSSSAASSSSSSSYSSHSSGQNTGKTVAIILGGAAGVAFLVICLLFARSLVKKHDVEDVLAERRRFVHAVDCFYIHSFCMKEMGNFWRLALASALNLLLFSLSPYMVVWKIILYGLFAIFSPLEDYIQLQEANNRVENFVSFHLVLLPGPFELSTTPHLLLPPSQSMATDATRNQMTLY</sequence>
<dbReference type="Gene3D" id="3.30.430.20">
    <property type="entry name" value="Gnk2 domain, C-X8-C-X2-C motif"/>
    <property type="match status" value="2"/>
</dbReference>
<evidence type="ECO:0000256" key="12">
    <source>
        <dbReference type="ARBA" id="ARBA00024184"/>
    </source>
</evidence>
<keyword evidence="5 14" id="KW-0812">Transmembrane</keyword>
<keyword evidence="3" id="KW-1003">Cell membrane</keyword>
<evidence type="ECO:0000259" key="16">
    <source>
        <dbReference type="PROSITE" id="PS51473"/>
    </source>
</evidence>
<feature type="transmembrane region" description="Helical" evidence="14">
    <location>
        <begin position="273"/>
        <end position="293"/>
    </location>
</feature>
<keyword evidence="2" id="KW-0813">Transport</keyword>
<dbReference type="InterPro" id="IPR051378">
    <property type="entry name" value="Cell2Cell_Antifungal"/>
</dbReference>
<dbReference type="GO" id="GO:0009506">
    <property type="term" value="C:plasmodesma"/>
    <property type="evidence" value="ECO:0007669"/>
    <property type="project" value="UniProtKB-SubCell"/>
</dbReference>
<dbReference type="EMBL" id="JAYKXN010000006">
    <property type="protein sequence ID" value="KAK7278518.1"/>
    <property type="molecule type" value="Genomic_DNA"/>
</dbReference>
<comment type="caution">
    <text evidence="17">The sequence shown here is derived from an EMBL/GenBank/DDBJ whole genome shotgun (WGS) entry which is preliminary data.</text>
</comment>
<accession>A0AAN9FSZ4</accession>
<keyword evidence="10 14" id="KW-0472">Membrane</keyword>
<reference evidence="17 18" key="1">
    <citation type="submission" date="2024-01" db="EMBL/GenBank/DDBJ databases">
        <title>The genomes of 5 underutilized Papilionoideae crops provide insights into root nodulation and disease resistance.</title>
        <authorList>
            <person name="Yuan L."/>
        </authorList>
    </citation>
    <scope>NUCLEOTIDE SEQUENCE [LARGE SCALE GENOMIC DNA]</scope>
    <source>
        <strain evidence="17">LY-2023</strain>
        <tissue evidence="17">Leaf</tissue>
    </source>
</reference>
<comment type="subcellular location">
    <subcellularLocation>
        <location evidence="12">Cell junction</location>
        <location evidence="12">Plasmodesma</location>
    </subcellularLocation>
    <subcellularLocation>
        <location evidence="1">Cell membrane</location>
        <topology evidence="1">Single-pass type I membrane protein</topology>
    </subcellularLocation>
</comment>
<feature type="domain" description="Gnk2-homologous" evidence="16">
    <location>
        <begin position="34"/>
        <end position="137"/>
    </location>
</feature>
<evidence type="ECO:0000256" key="10">
    <source>
        <dbReference type="ARBA" id="ARBA00023136"/>
    </source>
</evidence>
<feature type="transmembrane region" description="Helical" evidence="14">
    <location>
        <begin position="332"/>
        <end position="351"/>
    </location>
</feature>
<evidence type="ECO:0000256" key="15">
    <source>
        <dbReference type="SAM" id="SignalP"/>
    </source>
</evidence>
<keyword evidence="7" id="KW-0677">Repeat</keyword>
<evidence type="ECO:0000256" key="14">
    <source>
        <dbReference type="SAM" id="Phobius"/>
    </source>
</evidence>
<keyword evidence="11" id="KW-1015">Disulfide bond</keyword>
<feature type="domain" description="Gnk2-homologous" evidence="16">
    <location>
        <begin position="142"/>
        <end position="241"/>
    </location>
</feature>
<evidence type="ECO:0000256" key="4">
    <source>
        <dbReference type="ARBA" id="ARBA00022581"/>
    </source>
</evidence>
<dbReference type="PANTHER" id="PTHR32080">
    <property type="entry name" value="ANTIFUNGAL PROTEIN GINKBILOBIN-2-LIKE"/>
    <property type="match status" value="1"/>
</dbReference>
<organism evidence="17 18">
    <name type="scientific">Clitoria ternatea</name>
    <name type="common">Butterfly pea</name>
    <dbReference type="NCBI Taxonomy" id="43366"/>
    <lineage>
        <taxon>Eukaryota</taxon>
        <taxon>Viridiplantae</taxon>
        <taxon>Streptophyta</taxon>
        <taxon>Embryophyta</taxon>
        <taxon>Tracheophyta</taxon>
        <taxon>Spermatophyta</taxon>
        <taxon>Magnoliopsida</taxon>
        <taxon>eudicotyledons</taxon>
        <taxon>Gunneridae</taxon>
        <taxon>Pentapetalae</taxon>
        <taxon>rosids</taxon>
        <taxon>fabids</taxon>
        <taxon>Fabales</taxon>
        <taxon>Fabaceae</taxon>
        <taxon>Papilionoideae</taxon>
        <taxon>50 kb inversion clade</taxon>
        <taxon>NPAAA clade</taxon>
        <taxon>indigoferoid/millettioid clade</taxon>
        <taxon>Phaseoleae</taxon>
        <taxon>Clitoria</taxon>
    </lineage>
</organism>
<dbReference type="PROSITE" id="PS51473">
    <property type="entry name" value="GNK2"/>
    <property type="match status" value="2"/>
</dbReference>
<dbReference type="PANTHER" id="PTHR32080:SF24">
    <property type="entry name" value="PLASMODESMATA-LOCATED PROTEIN 2"/>
    <property type="match status" value="1"/>
</dbReference>
<dbReference type="Pfam" id="PF01657">
    <property type="entry name" value="Stress-antifung"/>
    <property type="match status" value="2"/>
</dbReference>
<comment type="similarity">
    <text evidence="13">Belongs to the cysteine-rich repeat secretory protein family. Plasmodesmata-located proteins (PDLD) subfamily.</text>
</comment>
<evidence type="ECO:0000256" key="3">
    <source>
        <dbReference type="ARBA" id="ARBA00022475"/>
    </source>
</evidence>
<evidence type="ECO:0000256" key="9">
    <source>
        <dbReference type="ARBA" id="ARBA00022989"/>
    </source>
</evidence>
<feature type="signal peptide" evidence="15">
    <location>
        <begin position="1"/>
        <end position="28"/>
    </location>
</feature>
<gene>
    <name evidence="17" type="ORF">RJT34_23548</name>
</gene>